<proteinExistence type="predicted"/>
<accession>A0A834IQ34</accession>
<organism evidence="1 2">
    <name type="scientific">Rhynchophorus ferrugineus</name>
    <name type="common">Red palm weevil</name>
    <name type="synonym">Curculio ferrugineus</name>
    <dbReference type="NCBI Taxonomy" id="354439"/>
    <lineage>
        <taxon>Eukaryota</taxon>
        <taxon>Metazoa</taxon>
        <taxon>Ecdysozoa</taxon>
        <taxon>Arthropoda</taxon>
        <taxon>Hexapoda</taxon>
        <taxon>Insecta</taxon>
        <taxon>Pterygota</taxon>
        <taxon>Neoptera</taxon>
        <taxon>Endopterygota</taxon>
        <taxon>Coleoptera</taxon>
        <taxon>Polyphaga</taxon>
        <taxon>Cucujiformia</taxon>
        <taxon>Curculionidae</taxon>
        <taxon>Dryophthorinae</taxon>
        <taxon>Rhynchophorus</taxon>
    </lineage>
</organism>
<keyword evidence="2" id="KW-1185">Reference proteome</keyword>
<evidence type="ECO:0000313" key="2">
    <source>
        <dbReference type="Proteomes" id="UP000625711"/>
    </source>
</evidence>
<protein>
    <submittedName>
        <fullName evidence="1">Uncharacterized protein</fullName>
    </submittedName>
</protein>
<dbReference type="Proteomes" id="UP000625711">
    <property type="component" value="Unassembled WGS sequence"/>
</dbReference>
<reference evidence="1" key="1">
    <citation type="submission" date="2020-08" db="EMBL/GenBank/DDBJ databases">
        <title>Genome sequencing and assembly of the red palm weevil Rhynchophorus ferrugineus.</title>
        <authorList>
            <person name="Dias G.B."/>
            <person name="Bergman C.M."/>
            <person name="Manee M."/>
        </authorList>
    </citation>
    <scope>NUCLEOTIDE SEQUENCE</scope>
    <source>
        <strain evidence="1">AA-2017</strain>
        <tissue evidence="1">Whole larva</tissue>
    </source>
</reference>
<name>A0A834IQ34_RHYFE</name>
<sequence length="112" mass="12747">MTPPSIPANVFIQPYPDPFSQTMNSCRNPRAMAGVSNQDIGTKNRNWTVYVHDKNKNIARGFEEKTTTKEAMRNGCDSDSDQIRLGDRNARVCRMKTVVMKMSGIEILFFKE</sequence>
<dbReference type="AlphaFoldDB" id="A0A834IQ34"/>
<comment type="caution">
    <text evidence="1">The sequence shown here is derived from an EMBL/GenBank/DDBJ whole genome shotgun (WGS) entry which is preliminary data.</text>
</comment>
<gene>
    <name evidence="1" type="ORF">GWI33_001611</name>
</gene>
<evidence type="ECO:0000313" key="1">
    <source>
        <dbReference type="EMBL" id="KAF7282978.1"/>
    </source>
</evidence>
<dbReference type="EMBL" id="JAACXV010000147">
    <property type="protein sequence ID" value="KAF7282978.1"/>
    <property type="molecule type" value="Genomic_DNA"/>
</dbReference>